<evidence type="ECO:0000313" key="7">
    <source>
        <dbReference type="EnsemblFungi" id="EJT77258"/>
    </source>
</evidence>
<dbReference type="Pfam" id="PF01565">
    <property type="entry name" value="FAD_binding_4"/>
    <property type="match status" value="1"/>
</dbReference>
<evidence type="ECO:0000256" key="4">
    <source>
        <dbReference type="ARBA" id="ARBA00023002"/>
    </source>
</evidence>
<evidence type="ECO:0000259" key="5">
    <source>
        <dbReference type="PROSITE" id="PS51387"/>
    </source>
</evidence>
<dbReference type="GO" id="GO:0004631">
    <property type="term" value="F:phosphomevalonate kinase activity"/>
    <property type="evidence" value="ECO:0007669"/>
    <property type="project" value="InterPro"/>
</dbReference>
<organism evidence="6">
    <name type="scientific">Gaeumannomyces tritici (strain R3-111a-1)</name>
    <name type="common">Wheat and barley take-all root rot fungus</name>
    <name type="synonym">Gaeumannomyces graminis var. tritici</name>
    <dbReference type="NCBI Taxonomy" id="644352"/>
    <lineage>
        <taxon>Eukaryota</taxon>
        <taxon>Fungi</taxon>
        <taxon>Dikarya</taxon>
        <taxon>Ascomycota</taxon>
        <taxon>Pezizomycotina</taxon>
        <taxon>Sordariomycetes</taxon>
        <taxon>Sordariomycetidae</taxon>
        <taxon>Magnaporthales</taxon>
        <taxon>Magnaporthaceae</taxon>
        <taxon>Gaeumannomyces</taxon>
    </lineage>
</organism>
<accession>J3P0X4</accession>
<comment type="similarity">
    <text evidence="1">Belongs to the oxygen-dependent FAD-linked oxidoreductase family.</text>
</comment>
<dbReference type="Gene3D" id="3.40.50.300">
    <property type="entry name" value="P-loop containing nucleotide triphosphate hydrolases"/>
    <property type="match status" value="1"/>
</dbReference>
<dbReference type="InterPro" id="IPR000836">
    <property type="entry name" value="PRTase_dom"/>
</dbReference>
<reference evidence="6" key="2">
    <citation type="submission" date="2010-07" db="EMBL/GenBank/DDBJ databases">
        <authorList>
            <consortium name="The Broad Institute Genome Sequencing Platform"/>
            <consortium name="Broad Institute Genome Sequencing Center for Infectious Disease"/>
            <person name="Ma L.-J."/>
            <person name="Dead R."/>
            <person name="Young S."/>
            <person name="Zeng Q."/>
            <person name="Koehrsen M."/>
            <person name="Alvarado L."/>
            <person name="Berlin A."/>
            <person name="Chapman S.B."/>
            <person name="Chen Z."/>
            <person name="Freedman E."/>
            <person name="Gellesch M."/>
            <person name="Goldberg J."/>
            <person name="Griggs A."/>
            <person name="Gujja S."/>
            <person name="Heilman E.R."/>
            <person name="Heiman D."/>
            <person name="Hepburn T."/>
            <person name="Howarth C."/>
            <person name="Jen D."/>
            <person name="Larson L."/>
            <person name="Mehta T."/>
            <person name="Neiman D."/>
            <person name="Pearson M."/>
            <person name="Roberts A."/>
            <person name="Saif S."/>
            <person name="Shea T."/>
            <person name="Shenoy N."/>
            <person name="Sisk P."/>
            <person name="Stolte C."/>
            <person name="Sykes S."/>
            <person name="Walk T."/>
            <person name="White J."/>
            <person name="Yandava C."/>
            <person name="Haas B."/>
            <person name="Nusbaum C."/>
            <person name="Birren B."/>
        </authorList>
    </citation>
    <scope>NUCLEOTIDE SEQUENCE</scope>
    <source>
        <strain evidence="6">R3-111a-1</strain>
    </source>
</reference>
<reference evidence="7" key="5">
    <citation type="submission" date="2018-04" db="UniProtKB">
        <authorList>
            <consortium name="EnsemblFungi"/>
        </authorList>
    </citation>
    <scope>IDENTIFICATION</scope>
    <source>
        <strain evidence="7">R3-111a-1</strain>
    </source>
</reference>
<evidence type="ECO:0000313" key="6">
    <source>
        <dbReference type="EMBL" id="EJT77258.1"/>
    </source>
</evidence>
<dbReference type="InterPro" id="IPR029057">
    <property type="entry name" value="PRTase-like"/>
</dbReference>
<dbReference type="InterPro" id="IPR006094">
    <property type="entry name" value="Oxid_FAD_bind_N"/>
</dbReference>
<dbReference type="GO" id="GO:0006695">
    <property type="term" value="P:cholesterol biosynthetic process"/>
    <property type="evidence" value="ECO:0007669"/>
    <property type="project" value="InterPro"/>
</dbReference>
<dbReference type="Gene3D" id="3.40.462.20">
    <property type="match status" value="1"/>
</dbReference>
<dbReference type="Pfam" id="PF04275">
    <property type="entry name" value="P-mevalo_kinase"/>
    <property type="match status" value="1"/>
</dbReference>
<reference evidence="8" key="1">
    <citation type="submission" date="2010-07" db="EMBL/GenBank/DDBJ databases">
        <title>The genome sequence of Gaeumannomyces graminis var. tritici strain R3-111a-1.</title>
        <authorList>
            <consortium name="The Broad Institute Genome Sequencing Platform"/>
            <person name="Ma L.-J."/>
            <person name="Dead R."/>
            <person name="Young S."/>
            <person name="Zeng Q."/>
            <person name="Koehrsen M."/>
            <person name="Alvarado L."/>
            <person name="Berlin A."/>
            <person name="Chapman S.B."/>
            <person name="Chen Z."/>
            <person name="Freedman E."/>
            <person name="Gellesch M."/>
            <person name="Goldberg J."/>
            <person name="Griggs A."/>
            <person name="Gujja S."/>
            <person name="Heilman E.R."/>
            <person name="Heiman D."/>
            <person name="Hepburn T."/>
            <person name="Howarth C."/>
            <person name="Jen D."/>
            <person name="Larson L."/>
            <person name="Mehta T."/>
            <person name="Neiman D."/>
            <person name="Pearson M."/>
            <person name="Roberts A."/>
            <person name="Saif S."/>
            <person name="Shea T."/>
            <person name="Shenoy N."/>
            <person name="Sisk P."/>
            <person name="Stolte C."/>
            <person name="Sykes S."/>
            <person name="Walk T."/>
            <person name="White J."/>
            <person name="Yandava C."/>
            <person name="Haas B."/>
            <person name="Nusbaum C."/>
            <person name="Birren B."/>
        </authorList>
    </citation>
    <scope>NUCLEOTIDE SEQUENCE [LARGE SCALE GENOMIC DNA]</scope>
    <source>
        <strain evidence="8">R3-111a-1</strain>
    </source>
</reference>
<dbReference type="HOGENOM" id="CLU_003324_0_0_1"/>
<dbReference type="OrthoDB" id="363185at2759"/>
<dbReference type="GO" id="GO:0071949">
    <property type="term" value="F:FAD binding"/>
    <property type="evidence" value="ECO:0007669"/>
    <property type="project" value="InterPro"/>
</dbReference>
<dbReference type="PANTHER" id="PTHR42973:SF25">
    <property type="entry name" value="PHOSPHOMEVALONATE KINASE"/>
    <property type="match status" value="1"/>
</dbReference>
<dbReference type="PROSITE" id="PS00862">
    <property type="entry name" value="OX2_COVAL_FAD"/>
    <property type="match status" value="1"/>
</dbReference>
<dbReference type="InterPro" id="IPR029063">
    <property type="entry name" value="SAM-dependent_MTases_sf"/>
</dbReference>
<keyword evidence="4" id="KW-0560">Oxidoreductase</keyword>
<dbReference type="Gene3D" id="3.30.465.10">
    <property type="match status" value="1"/>
</dbReference>
<dbReference type="InterPro" id="IPR016166">
    <property type="entry name" value="FAD-bd_PCMH"/>
</dbReference>
<dbReference type="GO" id="GO:0016491">
    <property type="term" value="F:oxidoreductase activity"/>
    <property type="evidence" value="ECO:0007669"/>
    <property type="project" value="UniProtKB-KW"/>
</dbReference>
<reference evidence="6" key="3">
    <citation type="submission" date="2010-09" db="EMBL/GenBank/DDBJ databases">
        <title>Annotation of Gaeumannomyces graminis var. tritici R3-111a-1.</title>
        <authorList>
            <consortium name="The Broad Institute Genome Sequencing Platform"/>
            <person name="Ma L.-J."/>
            <person name="Dead R."/>
            <person name="Young S.K."/>
            <person name="Zeng Q."/>
            <person name="Gargeya S."/>
            <person name="Fitzgerald M."/>
            <person name="Haas B."/>
            <person name="Abouelleil A."/>
            <person name="Alvarado L."/>
            <person name="Arachchi H.M."/>
            <person name="Berlin A."/>
            <person name="Brown A."/>
            <person name="Chapman S.B."/>
            <person name="Chen Z."/>
            <person name="Dunbar C."/>
            <person name="Freedman E."/>
            <person name="Gearin G."/>
            <person name="Gellesch M."/>
            <person name="Goldberg J."/>
            <person name="Griggs A."/>
            <person name="Gujja S."/>
            <person name="Heiman D."/>
            <person name="Howarth C."/>
            <person name="Larson L."/>
            <person name="Lui A."/>
            <person name="MacDonald P.J.P."/>
            <person name="Mehta T."/>
            <person name="Montmayeur A."/>
            <person name="Murphy C."/>
            <person name="Neiman D."/>
            <person name="Pearson M."/>
            <person name="Priest M."/>
            <person name="Roberts A."/>
            <person name="Saif S."/>
            <person name="Shea T."/>
            <person name="Shenoy N."/>
            <person name="Sisk P."/>
            <person name="Stolte C."/>
            <person name="Sykes S."/>
            <person name="Yandava C."/>
            <person name="Wortman J."/>
            <person name="Nusbaum C."/>
            <person name="Birren B."/>
        </authorList>
    </citation>
    <scope>NUCLEOTIDE SEQUENCE</scope>
    <source>
        <strain evidence="6">R3-111a-1</strain>
    </source>
</reference>
<evidence type="ECO:0000256" key="1">
    <source>
        <dbReference type="ARBA" id="ARBA00005466"/>
    </source>
</evidence>
<keyword evidence="8" id="KW-1185">Reference proteome</keyword>
<dbReference type="InterPro" id="IPR005919">
    <property type="entry name" value="Pmev_kin_anim"/>
</dbReference>
<gene>
    <name evidence="7" type="primary">20347628</name>
    <name evidence="6" type="ORF">GGTG_07170</name>
</gene>
<dbReference type="SUPFAM" id="SSF53271">
    <property type="entry name" value="PRTase-like"/>
    <property type="match status" value="1"/>
</dbReference>
<dbReference type="STRING" id="644352.J3P0X4"/>
<dbReference type="SUPFAM" id="SSF53335">
    <property type="entry name" value="S-adenosyl-L-methionine-dependent methyltransferases"/>
    <property type="match status" value="1"/>
</dbReference>
<proteinExistence type="inferred from homology"/>
<dbReference type="InterPro" id="IPR050416">
    <property type="entry name" value="FAD-linked_Oxidoreductase"/>
</dbReference>
<dbReference type="Proteomes" id="UP000006039">
    <property type="component" value="Unassembled WGS sequence"/>
</dbReference>
<dbReference type="EnsemblFungi" id="EJT77258">
    <property type="protein sequence ID" value="EJT77258"/>
    <property type="gene ID" value="GGTG_07170"/>
</dbReference>
<reference evidence="7" key="4">
    <citation type="journal article" date="2015" name="G3 (Bethesda)">
        <title>Genome sequences of three phytopathogenic species of the Magnaporthaceae family of fungi.</title>
        <authorList>
            <person name="Okagaki L.H."/>
            <person name="Nunes C.C."/>
            <person name="Sailsbery J."/>
            <person name="Clay B."/>
            <person name="Brown D."/>
            <person name="John T."/>
            <person name="Oh Y."/>
            <person name="Young N."/>
            <person name="Fitzgerald M."/>
            <person name="Haas B.J."/>
            <person name="Zeng Q."/>
            <person name="Young S."/>
            <person name="Adiconis X."/>
            <person name="Fan L."/>
            <person name="Levin J.Z."/>
            <person name="Mitchell T.K."/>
            <person name="Okubara P.A."/>
            <person name="Farman M.L."/>
            <person name="Kohn L.M."/>
            <person name="Birren B."/>
            <person name="Ma L.-J."/>
            <person name="Dean R.A."/>
        </authorList>
    </citation>
    <scope>NUCLEOTIDE SEQUENCE</scope>
    <source>
        <strain evidence="7">R3-111a-1</strain>
    </source>
</reference>
<dbReference type="PROSITE" id="PS51387">
    <property type="entry name" value="FAD_PCMH"/>
    <property type="match status" value="1"/>
</dbReference>
<dbReference type="InterPro" id="IPR006093">
    <property type="entry name" value="Oxy_OxRdtase_FAD_BS"/>
</dbReference>
<dbReference type="InterPro" id="IPR016169">
    <property type="entry name" value="FAD-bd_PCMH_sub2"/>
</dbReference>
<dbReference type="CDD" id="cd06223">
    <property type="entry name" value="PRTases_typeI"/>
    <property type="match status" value="1"/>
</dbReference>
<dbReference type="eggNOG" id="KOG1712">
    <property type="taxonomic scope" value="Eukaryota"/>
</dbReference>
<dbReference type="AlphaFoldDB" id="J3P0X4"/>
<evidence type="ECO:0000256" key="3">
    <source>
        <dbReference type="ARBA" id="ARBA00022827"/>
    </source>
</evidence>
<dbReference type="Gene3D" id="3.40.50.2020">
    <property type="match status" value="1"/>
</dbReference>
<dbReference type="SUPFAM" id="SSF56176">
    <property type="entry name" value="FAD-binding/transporter-associated domain-like"/>
    <property type="match status" value="1"/>
</dbReference>
<keyword evidence="2" id="KW-0285">Flavoprotein</keyword>
<dbReference type="Pfam" id="PF00156">
    <property type="entry name" value="Pribosyltran"/>
    <property type="match status" value="1"/>
</dbReference>
<feature type="domain" description="FAD-binding PCMH-type" evidence="5">
    <location>
        <begin position="290"/>
        <end position="474"/>
    </location>
</feature>
<evidence type="ECO:0000313" key="8">
    <source>
        <dbReference type="Proteomes" id="UP000006039"/>
    </source>
</evidence>
<dbReference type="InterPro" id="IPR027417">
    <property type="entry name" value="P-loop_NTPase"/>
</dbReference>
<dbReference type="GO" id="GO:0005737">
    <property type="term" value="C:cytoplasm"/>
    <property type="evidence" value="ECO:0007669"/>
    <property type="project" value="InterPro"/>
</dbReference>
<dbReference type="GeneID" id="20347628"/>
<protein>
    <recommendedName>
        <fullName evidence="5">FAD-binding PCMH-type domain-containing protein</fullName>
    </recommendedName>
</protein>
<dbReference type="EMBL" id="GL385397">
    <property type="protein sequence ID" value="EJT77258.1"/>
    <property type="molecule type" value="Genomic_DNA"/>
</dbReference>
<dbReference type="GO" id="GO:0019287">
    <property type="term" value="P:isopentenyl diphosphate biosynthetic process, mevalonate pathway"/>
    <property type="evidence" value="ECO:0007669"/>
    <property type="project" value="UniProtKB-UniPathway"/>
</dbReference>
<dbReference type="VEuPathDB" id="FungiDB:GGTG_07170"/>
<dbReference type="PANTHER" id="PTHR42973">
    <property type="entry name" value="BINDING OXIDOREDUCTASE, PUTATIVE (AFU_ORTHOLOGUE AFUA_1G17690)-RELATED"/>
    <property type="match status" value="1"/>
</dbReference>
<dbReference type="InterPro" id="IPR036318">
    <property type="entry name" value="FAD-bd_PCMH-like_sf"/>
</dbReference>
<evidence type="ECO:0000256" key="2">
    <source>
        <dbReference type="ARBA" id="ARBA00022630"/>
    </source>
</evidence>
<dbReference type="RefSeq" id="XP_009223258.1">
    <property type="nucleotide sequence ID" value="XM_009224994.1"/>
</dbReference>
<dbReference type="Gene3D" id="3.40.50.150">
    <property type="entry name" value="Vaccinia Virus protein VP39"/>
    <property type="match status" value="1"/>
</dbReference>
<dbReference type="UniPathway" id="UPA00057">
    <property type="reaction ID" value="UER00099"/>
</dbReference>
<name>J3P0X4_GAET3</name>
<sequence length="1127" mass="120518">MVSVDALKSALRQRPDGDAPRACLSDLQYSQAHRIIRIAESGNYNNFIFPQLSSLLAALPGQGGELSVLEIGPGPETTIASMPDLGTRRRVVKYEAYECNGLFAEHLEAGLQSRSKLPSLECPPAVHRQPFSLDLDIFSQEKPKFDLVLFCRSMYGMNPKARFVEKAVQLLTKGGIVAVFHPDRTLDLPGVLCHQVATWPEGCLALPDDDQTLAAAASFLAGCCVPGGDPEDEWRTLCRRLGRRDRKRSGELLFEAPQIMMAFNKSAGLTSGLPMEMLVGETRVKNREASLRRPADVAKPATIEDVQQIVRWAISRMVGLTVIGGGHSGHCQQPGILALDMRAFSKIQITPGGDMERLLIAEAGCTSGRIIQAAMADGLTVPLGSRPSVGAGLWLQGGIGHLSRRYGLTCDAIIGAVVVSLVDGCVLRLGRVPNEFLPSNSEESSHGVDLLWALKGSGTNFYIVVSVVFKTVPHVAHDVRNWDSLMGNAAEAHHKLVKLDEAIGKLERIKAADVYLFSNNGQSRLGMTLYSPSAAGERMGETEGVIPILGHHTQVIKEVDGMRLFETDMYMKLMHGGHGGNKFSAFKRCVFLKSISDKAVRNELLAALDTRPSPYCYIHLVHAGGGAVSDVEVGATAFGCRDWRFACNIAGVWQRADADADADTCTRWVYDVSHKLLPLGSGAYGADLGPDPRDAALAARAFGPNRERLVRLKRVLDPHSVLPFACPLMGPLSRPRLVVAVTGAHGAGKDFCAAAWASTLTAAGVPARVARISDATKRAYAAAAPGIDARRLLMDDNRDYKEQHRAAMAAFYSAQLAARPGLPEEVFAELASSVGTAEVLFVTGMRDEAPVATRAHLVPWARVIEVRVAATPELLAMRRGVHAATTVNGGPTVAPPPDWRPCLVFDNNAGGPDGAAAFARSHILPLLDPDVDRLRDMVPAVPGFPRAGVQFRHVLSIVERPDGLRLCTSLLQGRLRGGGRPSPGAVVGCEAGGFVFAAGLAAALDVPLRLVRRAGRLPPPTVSVAGTRSYISSAAAGEEDRSGGDLGLEMGRFGDLAGRPVVVVDDVLASGTTLRAVLALLAKNGVEPRDVKVLVVAEFPAHRGREALRRSGFGMVGVESLLTFEGT</sequence>
<keyword evidence="3" id="KW-0274">FAD</keyword>